<keyword evidence="3" id="KW-1185">Reference proteome</keyword>
<dbReference type="EMBL" id="JAAFYZ010000050">
    <property type="protein sequence ID" value="MBS2548491.1"/>
    <property type="molecule type" value="Genomic_DNA"/>
</dbReference>
<feature type="compositionally biased region" description="Basic and acidic residues" evidence="1">
    <location>
        <begin position="1"/>
        <end position="15"/>
    </location>
</feature>
<evidence type="ECO:0000256" key="1">
    <source>
        <dbReference type="SAM" id="MobiDB-lite"/>
    </source>
</evidence>
<evidence type="ECO:0008006" key="4">
    <source>
        <dbReference type="Google" id="ProtNLM"/>
    </source>
</evidence>
<sequence>MSSFPARRDIPREGIVRASTPGDHSAHEAGAVPGGLQISQDGNTLDLADTILEPGTSLLRFRILGPDGDPVTDYAPIRDHDDTWSVRLDLPEAGAYRVFTVVSPRGLGHTITLGADLAVSGLYEPRPTPQPAGLFTVDGYQIELTGDLVAGEGRNLTMTVTRDGQPVTGLQPYLAAYGHVVVLRAGDLAHVHVHPDGAPGDSVTEPGPDISFHAVVPGRVHPRRVPAGSARSLIRPGRFVVTGVRRLKPRLVRGFGVQVPDRADPPSGR</sequence>
<name>A0ABS5KR09_9ACTN</name>
<evidence type="ECO:0000313" key="3">
    <source>
        <dbReference type="Proteomes" id="UP000730482"/>
    </source>
</evidence>
<protein>
    <recommendedName>
        <fullName evidence="4">Secreted protein</fullName>
    </recommendedName>
</protein>
<feature type="region of interest" description="Disordered" evidence="1">
    <location>
        <begin position="1"/>
        <end position="37"/>
    </location>
</feature>
<gene>
    <name evidence="2" type="ORF">KGQ19_16615</name>
</gene>
<comment type="caution">
    <text evidence="2">The sequence shown here is derived from an EMBL/GenBank/DDBJ whole genome shotgun (WGS) entry which is preliminary data.</text>
</comment>
<dbReference type="RefSeq" id="WP_212010072.1">
    <property type="nucleotide sequence ID" value="NZ_JAAFYZ010000050.1"/>
</dbReference>
<dbReference type="Proteomes" id="UP000730482">
    <property type="component" value="Unassembled WGS sequence"/>
</dbReference>
<organism evidence="2 3">
    <name type="scientific">Catenulispora pinistramenti</name>
    <dbReference type="NCBI Taxonomy" id="2705254"/>
    <lineage>
        <taxon>Bacteria</taxon>
        <taxon>Bacillati</taxon>
        <taxon>Actinomycetota</taxon>
        <taxon>Actinomycetes</taxon>
        <taxon>Catenulisporales</taxon>
        <taxon>Catenulisporaceae</taxon>
        <taxon>Catenulispora</taxon>
    </lineage>
</organism>
<proteinExistence type="predicted"/>
<evidence type="ECO:0000313" key="2">
    <source>
        <dbReference type="EMBL" id="MBS2548491.1"/>
    </source>
</evidence>
<accession>A0ABS5KR09</accession>
<reference evidence="2 3" key="1">
    <citation type="submission" date="2020-02" db="EMBL/GenBank/DDBJ databases">
        <title>Acidophilic actinobacteria isolated from forest soil.</title>
        <authorList>
            <person name="Golinska P."/>
        </authorList>
    </citation>
    <scope>NUCLEOTIDE SEQUENCE [LARGE SCALE GENOMIC DNA]</scope>
    <source>
        <strain evidence="2 3">NL8</strain>
    </source>
</reference>